<dbReference type="Proteomes" id="UP001519363">
    <property type="component" value="Unassembled WGS sequence"/>
</dbReference>
<evidence type="ECO:0000313" key="1">
    <source>
        <dbReference type="EMBL" id="MBP2471150.1"/>
    </source>
</evidence>
<protein>
    <submittedName>
        <fullName evidence="1">Uncharacterized protein</fullName>
    </submittedName>
</protein>
<dbReference type="EMBL" id="JAGIOO010000001">
    <property type="protein sequence ID" value="MBP2471150.1"/>
    <property type="molecule type" value="Genomic_DNA"/>
</dbReference>
<proteinExistence type="predicted"/>
<comment type="caution">
    <text evidence="1">The sequence shown here is derived from an EMBL/GenBank/DDBJ whole genome shotgun (WGS) entry which is preliminary data.</text>
</comment>
<accession>A0ABS5A3K1</accession>
<keyword evidence="2" id="KW-1185">Reference proteome</keyword>
<dbReference type="RefSeq" id="WP_086784757.1">
    <property type="nucleotide sequence ID" value="NZ_JAGIOO010000001.1"/>
</dbReference>
<evidence type="ECO:0000313" key="2">
    <source>
        <dbReference type="Proteomes" id="UP001519363"/>
    </source>
</evidence>
<name>A0ABS5A3K1_9PSEU</name>
<reference evidence="1 2" key="1">
    <citation type="submission" date="2021-03" db="EMBL/GenBank/DDBJ databases">
        <title>Sequencing the genomes of 1000 actinobacteria strains.</title>
        <authorList>
            <person name="Klenk H.-P."/>
        </authorList>
    </citation>
    <scope>NUCLEOTIDE SEQUENCE [LARGE SCALE GENOMIC DNA]</scope>
    <source>
        <strain evidence="1 2">DSM 44580</strain>
    </source>
</reference>
<gene>
    <name evidence="1" type="ORF">JOF53_000022</name>
</gene>
<sequence>MLKRSVDRAALARCVERDLAELDELGTAVATAKRLRGQVHQAALPARRKVCGLHDAVLAVQHRAGANRTALRQIRDLLRRRSGPVRSIRLAAMFHDHLHGVGVPPCARTQAVNALPHGELAEVLEAGENLSSALWSEAHWRRDDFARDLDQLRSWLGRVPELRAPDRLVLLTDHGHEVLRHPRPAVRGRQPNSGDDVEILSAAQLDLLHAGMVKGWHAQRVAEMAGTSTYRAIDATVRCGSWLRRHLGVRRPTSRPVFGRTRMSTSWLAQHRAAAKGDVLTFAWHYRPQLGAWYQIERGDVLDLLGLSPMGSVHHRALLAHVVAGGVLSDFAAQDGRRYREVVAAWTAMVEHTATLQQVEQQLLQQAGVLPTRHDHVREHALAEQARSVRVGLRTLSLSIEDNLASSYQALADAVKDGSSTTAGAALRAYRAVLNRHLARVRRYPVATSPLRWGRRELESFERSRGLAGAPDLGLRARAIESIRAEVRRLGKCGTSGRPQPEYELLTLLHRTLASALRNGTEPELPLHWRLWLSPGAPDAHVWQAFQVWPDLIVLAASTP</sequence>
<organism evidence="1 2">
    <name type="scientific">Crossiella equi</name>
    <dbReference type="NCBI Taxonomy" id="130796"/>
    <lineage>
        <taxon>Bacteria</taxon>
        <taxon>Bacillati</taxon>
        <taxon>Actinomycetota</taxon>
        <taxon>Actinomycetes</taxon>
        <taxon>Pseudonocardiales</taxon>
        <taxon>Pseudonocardiaceae</taxon>
        <taxon>Crossiella</taxon>
    </lineage>
</organism>